<keyword evidence="4" id="KW-0238">DNA-binding</keyword>
<dbReference type="PANTHER" id="PTHR43133:SF50">
    <property type="entry name" value="ECF RNA POLYMERASE SIGMA FACTOR SIGM"/>
    <property type="match status" value="1"/>
</dbReference>
<dbReference type="Pfam" id="PF08281">
    <property type="entry name" value="Sigma70_r4_2"/>
    <property type="match status" value="1"/>
</dbReference>
<organism evidence="8 9">
    <name type="scientific">Aquipuribacter nitratireducens</name>
    <dbReference type="NCBI Taxonomy" id="650104"/>
    <lineage>
        <taxon>Bacteria</taxon>
        <taxon>Bacillati</taxon>
        <taxon>Actinomycetota</taxon>
        <taxon>Actinomycetes</taxon>
        <taxon>Micrococcales</taxon>
        <taxon>Intrasporangiaceae</taxon>
        <taxon>Aquipuribacter</taxon>
    </lineage>
</organism>
<keyword evidence="3" id="KW-0731">Sigma factor</keyword>
<dbReference type="RefSeq" id="WP_340271381.1">
    <property type="nucleotide sequence ID" value="NZ_JBBEOG010000011.1"/>
</dbReference>
<accession>A0ABW0GJG1</accession>
<comment type="caution">
    <text evidence="8">The sequence shown here is derived from an EMBL/GenBank/DDBJ whole genome shotgun (WGS) entry which is preliminary data.</text>
</comment>
<feature type="domain" description="RNA polymerase sigma factor 70 region 4 type 2" evidence="7">
    <location>
        <begin position="142"/>
        <end position="193"/>
    </location>
</feature>
<dbReference type="InterPro" id="IPR036388">
    <property type="entry name" value="WH-like_DNA-bd_sf"/>
</dbReference>
<dbReference type="EMBL" id="JBHSLD010000004">
    <property type="protein sequence ID" value="MFC5380037.1"/>
    <property type="molecule type" value="Genomic_DNA"/>
</dbReference>
<protein>
    <submittedName>
        <fullName evidence="8">RNA polymerase sigma factor</fullName>
    </submittedName>
</protein>
<evidence type="ECO:0000256" key="5">
    <source>
        <dbReference type="ARBA" id="ARBA00023163"/>
    </source>
</evidence>
<dbReference type="InterPro" id="IPR039425">
    <property type="entry name" value="RNA_pol_sigma-70-like"/>
</dbReference>
<evidence type="ECO:0000256" key="4">
    <source>
        <dbReference type="ARBA" id="ARBA00023125"/>
    </source>
</evidence>
<reference evidence="9" key="1">
    <citation type="journal article" date="2019" name="Int. J. Syst. Evol. Microbiol.">
        <title>The Global Catalogue of Microorganisms (GCM) 10K type strain sequencing project: providing services to taxonomists for standard genome sequencing and annotation.</title>
        <authorList>
            <consortium name="The Broad Institute Genomics Platform"/>
            <consortium name="The Broad Institute Genome Sequencing Center for Infectious Disease"/>
            <person name="Wu L."/>
            <person name="Ma J."/>
        </authorList>
    </citation>
    <scope>NUCLEOTIDE SEQUENCE [LARGE SCALE GENOMIC DNA]</scope>
    <source>
        <strain evidence="9">CCUG 43114</strain>
    </source>
</reference>
<evidence type="ECO:0000256" key="2">
    <source>
        <dbReference type="ARBA" id="ARBA00023015"/>
    </source>
</evidence>
<dbReference type="Gene3D" id="1.10.10.10">
    <property type="entry name" value="Winged helix-like DNA-binding domain superfamily/Winged helix DNA-binding domain"/>
    <property type="match status" value="1"/>
</dbReference>
<dbReference type="PANTHER" id="PTHR43133">
    <property type="entry name" value="RNA POLYMERASE ECF-TYPE SIGMA FACTO"/>
    <property type="match status" value="1"/>
</dbReference>
<keyword evidence="2" id="KW-0805">Transcription regulation</keyword>
<dbReference type="InterPro" id="IPR013324">
    <property type="entry name" value="RNA_pol_sigma_r3/r4-like"/>
</dbReference>
<proteinExistence type="inferred from homology"/>
<comment type="similarity">
    <text evidence="1">Belongs to the sigma-70 factor family. ECF subfamily.</text>
</comment>
<sequence length="204" mass="22714">MSAPAVAEPRGPMVQGTPDPLRSARARDRLAPTAEEDAFQVLVDREWAPMVRLATLLLDGDARRAEEVVQDALLGLHRAWWRLAAQERGGGYLRRSVVNGCRDVHRHRAVERRHLGVVRDDEDALAALPSPDDHAAAGAEHDRLARVLRRLPDRQREVLVLRYWLDLSEADIARTLHVSRGAVKTHASRGLAAVRAALEEEHDA</sequence>
<name>A0ABW0GJG1_9MICO</name>
<dbReference type="SUPFAM" id="SSF88659">
    <property type="entry name" value="Sigma3 and sigma4 domains of RNA polymerase sigma factors"/>
    <property type="match status" value="1"/>
</dbReference>
<evidence type="ECO:0000313" key="9">
    <source>
        <dbReference type="Proteomes" id="UP001596122"/>
    </source>
</evidence>
<dbReference type="Proteomes" id="UP001596122">
    <property type="component" value="Unassembled WGS sequence"/>
</dbReference>
<evidence type="ECO:0000313" key="8">
    <source>
        <dbReference type="EMBL" id="MFC5380037.1"/>
    </source>
</evidence>
<evidence type="ECO:0000256" key="6">
    <source>
        <dbReference type="SAM" id="MobiDB-lite"/>
    </source>
</evidence>
<evidence type="ECO:0000256" key="3">
    <source>
        <dbReference type="ARBA" id="ARBA00023082"/>
    </source>
</evidence>
<dbReference type="InterPro" id="IPR014284">
    <property type="entry name" value="RNA_pol_sigma-70_dom"/>
</dbReference>
<dbReference type="NCBIfam" id="TIGR02937">
    <property type="entry name" value="sigma70-ECF"/>
    <property type="match status" value="1"/>
</dbReference>
<evidence type="ECO:0000259" key="7">
    <source>
        <dbReference type="Pfam" id="PF08281"/>
    </source>
</evidence>
<feature type="region of interest" description="Disordered" evidence="6">
    <location>
        <begin position="1"/>
        <end position="22"/>
    </location>
</feature>
<dbReference type="SUPFAM" id="SSF88946">
    <property type="entry name" value="Sigma2 domain of RNA polymerase sigma factors"/>
    <property type="match status" value="1"/>
</dbReference>
<dbReference type="Gene3D" id="1.10.1740.10">
    <property type="match status" value="1"/>
</dbReference>
<dbReference type="InterPro" id="IPR013325">
    <property type="entry name" value="RNA_pol_sigma_r2"/>
</dbReference>
<dbReference type="InterPro" id="IPR013249">
    <property type="entry name" value="RNA_pol_sigma70_r4_t2"/>
</dbReference>
<dbReference type="CDD" id="cd06171">
    <property type="entry name" value="Sigma70_r4"/>
    <property type="match status" value="1"/>
</dbReference>
<evidence type="ECO:0000256" key="1">
    <source>
        <dbReference type="ARBA" id="ARBA00010641"/>
    </source>
</evidence>
<keyword evidence="9" id="KW-1185">Reference proteome</keyword>
<gene>
    <name evidence="8" type="ORF">ACFPJ6_04475</name>
</gene>
<keyword evidence="5" id="KW-0804">Transcription</keyword>